<comment type="catalytic activity">
    <reaction evidence="9">
        <text>S-methyl-5'-thioadenosine + phosphate = 5-(methylsulfanyl)-alpha-D-ribose 1-phosphate + adenine</text>
        <dbReference type="Rhea" id="RHEA:11852"/>
        <dbReference type="ChEBI" id="CHEBI:16708"/>
        <dbReference type="ChEBI" id="CHEBI:17509"/>
        <dbReference type="ChEBI" id="CHEBI:43474"/>
        <dbReference type="ChEBI" id="CHEBI:58533"/>
        <dbReference type="EC" id="2.4.2.28"/>
    </reaction>
    <physiologicalReaction direction="left-to-right" evidence="9">
        <dbReference type="Rhea" id="RHEA:11853"/>
    </physiologicalReaction>
</comment>
<dbReference type="NCBIfam" id="TIGR00726">
    <property type="entry name" value="peptidoglycan editing factor PgeF"/>
    <property type="match status" value="1"/>
</dbReference>
<protein>
    <recommendedName>
        <fullName evidence="11">Purine nucleoside phosphorylase</fullName>
    </recommendedName>
</protein>
<dbReference type="InterPro" id="IPR011324">
    <property type="entry name" value="Cytotoxic_necrot_fac-like_cat"/>
</dbReference>
<proteinExistence type="inferred from homology"/>
<organism evidence="10">
    <name type="scientific">freshwater metagenome</name>
    <dbReference type="NCBI Taxonomy" id="449393"/>
    <lineage>
        <taxon>unclassified sequences</taxon>
        <taxon>metagenomes</taxon>
        <taxon>ecological metagenomes</taxon>
    </lineage>
</organism>
<dbReference type="SUPFAM" id="SSF64438">
    <property type="entry name" value="CNF1/YfiH-like putative cysteine hydrolases"/>
    <property type="match status" value="1"/>
</dbReference>
<evidence type="ECO:0000256" key="4">
    <source>
        <dbReference type="ARBA" id="ARBA00022723"/>
    </source>
</evidence>
<dbReference type="Pfam" id="PF02578">
    <property type="entry name" value="Cu-oxidase_4"/>
    <property type="match status" value="1"/>
</dbReference>
<dbReference type="PANTHER" id="PTHR30616:SF2">
    <property type="entry name" value="PURINE NUCLEOSIDE PHOSPHORYLASE LACC1"/>
    <property type="match status" value="1"/>
</dbReference>
<evidence type="ECO:0008006" key="11">
    <source>
        <dbReference type="Google" id="ProtNLM"/>
    </source>
</evidence>
<evidence type="ECO:0000256" key="6">
    <source>
        <dbReference type="ARBA" id="ARBA00022833"/>
    </source>
</evidence>
<dbReference type="Gene3D" id="3.60.140.10">
    <property type="entry name" value="CNF1/YfiH-like putative cysteine hydrolases"/>
    <property type="match status" value="1"/>
</dbReference>
<dbReference type="PANTHER" id="PTHR30616">
    <property type="entry name" value="UNCHARACTERIZED PROTEIN YFIH"/>
    <property type="match status" value="1"/>
</dbReference>
<evidence type="ECO:0000256" key="5">
    <source>
        <dbReference type="ARBA" id="ARBA00022801"/>
    </source>
</evidence>
<comment type="catalytic activity">
    <reaction evidence="7">
        <text>adenosine + H2O + H(+) = inosine + NH4(+)</text>
        <dbReference type="Rhea" id="RHEA:24408"/>
        <dbReference type="ChEBI" id="CHEBI:15377"/>
        <dbReference type="ChEBI" id="CHEBI:15378"/>
        <dbReference type="ChEBI" id="CHEBI:16335"/>
        <dbReference type="ChEBI" id="CHEBI:17596"/>
        <dbReference type="ChEBI" id="CHEBI:28938"/>
        <dbReference type="EC" id="3.5.4.4"/>
    </reaction>
    <physiologicalReaction direction="left-to-right" evidence="7">
        <dbReference type="Rhea" id="RHEA:24409"/>
    </physiologicalReaction>
</comment>
<dbReference type="EMBL" id="JNSK01000082">
    <property type="protein sequence ID" value="KGA15859.1"/>
    <property type="molecule type" value="Genomic_DNA"/>
</dbReference>
<reference evidence="10" key="1">
    <citation type="submission" date="2014-05" db="EMBL/GenBank/DDBJ databases">
        <title>Key roles for freshwater Actinobacteria revealed by deep metagenomic sequencing.</title>
        <authorList>
            <person name="Ghai R."/>
            <person name="Mizuno C.M."/>
            <person name="Picazo A."/>
            <person name="Camacho A."/>
            <person name="Rodriguez-Valera F."/>
        </authorList>
    </citation>
    <scope>NUCLEOTIDE SEQUENCE</scope>
</reference>
<evidence type="ECO:0000256" key="8">
    <source>
        <dbReference type="ARBA" id="ARBA00048968"/>
    </source>
</evidence>
<keyword evidence="3" id="KW-0808">Transferase</keyword>
<comment type="catalytic activity">
    <reaction evidence="8">
        <text>adenosine + phosphate = alpha-D-ribose 1-phosphate + adenine</text>
        <dbReference type="Rhea" id="RHEA:27642"/>
        <dbReference type="ChEBI" id="CHEBI:16335"/>
        <dbReference type="ChEBI" id="CHEBI:16708"/>
        <dbReference type="ChEBI" id="CHEBI:43474"/>
        <dbReference type="ChEBI" id="CHEBI:57720"/>
        <dbReference type="EC" id="2.4.2.1"/>
    </reaction>
    <physiologicalReaction direction="left-to-right" evidence="8">
        <dbReference type="Rhea" id="RHEA:27643"/>
    </physiologicalReaction>
</comment>
<evidence type="ECO:0000256" key="9">
    <source>
        <dbReference type="ARBA" id="ARBA00049893"/>
    </source>
</evidence>
<dbReference type="GO" id="GO:0005507">
    <property type="term" value="F:copper ion binding"/>
    <property type="evidence" value="ECO:0007669"/>
    <property type="project" value="TreeGrafter"/>
</dbReference>
<comment type="similarity">
    <text evidence="2">Belongs to the purine nucleoside phosphorylase YfiH/LACC1 family.</text>
</comment>
<dbReference type="GO" id="GO:0017061">
    <property type="term" value="F:S-methyl-5-thioadenosine phosphorylase activity"/>
    <property type="evidence" value="ECO:0007669"/>
    <property type="project" value="UniProtKB-EC"/>
</dbReference>
<evidence type="ECO:0000256" key="2">
    <source>
        <dbReference type="ARBA" id="ARBA00007353"/>
    </source>
</evidence>
<dbReference type="GO" id="GO:0016787">
    <property type="term" value="F:hydrolase activity"/>
    <property type="evidence" value="ECO:0007669"/>
    <property type="project" value="UniProtKB-KW"/>
</dbReference>
<dbReference type="AlphaFoldDB" id="A0A094Q1F3"/>
<keyword evidence="4" id="KW-0479">Metal-binding</keyword>
<gene>
    <name evidence="10" type="ORF">GM50_16155</name>
</gene>
<evidence type="ECO:0000256" key="1">
    <source>
        <dbReference type="ARBA" id="ARBA00000553"/>
    </source>
</evidence>
<name>A0A094Q1F3_9ZZZZ</name>
<dbReference type="InterPro" id="IPR038371">
    <property type="entry name" value="Cu_polyphenol_OxRdtase_sf"/>
</dbReference>
<comment type="catalytic activity">
    <reaction evidence="1">
        <text>inosine + phosphate = alpha-D-ribose 1-phosphate + hypoxanthine</text>
        <dbReference type="Rhea" id="RHEA:27646"/>
        <dbReference type="ChEBI" id="CHEBI:17368"/>
        <dbReference type="ChEBI" id="CHEBI:17596"/>
        <dbReference type="ChEBI" id="CHEBI:43474"/>
        <dbReference type="ChEBI" id="CHEBI:57720"/>
        <dbReference type="EC" id="2.4.2.1"/>
    </reaction>
    <physiologicalReaction direction="left-to-right" evidence="1">
        <dbReference type="Rhea" id="RHEA:27647"/>
    </physiologicalReaction>
</comment>
<sequence>MSFTFFTDRLGGYSQGDFSSLNLALHVGDVPETVLRNRELISKAHGKTMYMNQVHGDVVQVIHEHSDLNPTCDALVTALPGITLAVMTADCIPLLLSSDAVVGAVHVGRRGLVNGVARKTVQAMRDLGAEAITAHIGPAVCGTCYEVDENTFNEVVAVYPLSASKTVQGTHALNLTKALVVDLEHLSITSTVDSRCTMEDSNLFSYRKSQRTGRQAGLIRL</sequence>
<accession>A0A094Q1F3</accession>
<comment type="caution">
    <text evidence="10">The sequence shown here is derived from an EMBL/GenBank/DDBJ whole genome shotgun (WGS) entry which is preliminary data.</text>
</comment>
<keyword evidence="5" id="KW-0378">Hydrolase</keyword>
<evidence type="ECO:0000313" key="10">
    <source>
        <dbReference type="EMBL" id="KGA15859.1"/>
    </source>
</evidence>
<keyword evidence="6" id="KW-0862">Zinc</keyword>
<evidence type="ECO:0000256" key="3">
    <source>
        <dbReference type="ARBA" id="ARBA00022679"/>
    </source>
</evidence>
<dbReference type="CDD" id="cd16833">
    <property type="entry name" value="YfiH"/>
    <property type="match status" value="1"/>
</dbReference>
<evidence type="ECO:0000256" key="7">
    <source>
        <dbReference type="ARBA" id="ARBA00047989"/>
    </source>
</evidence>
<dbReference type="InterPro" id="IPR003730">
    <property type="entry name" value="Cu_polyphenol_OxRdtase"/>
</dbReference>